<keyword evidence="2" id="KW-1185">Reference proteome</keyword>
<accession>A0A8B9FTQ7</accession>
<evidence type="ECO:0000313" key="1">
    <source>
        <dbReference type="Ensembl" id="ENSACOP00000012861.1"/>
    </source>
</evidence>
<evidence type="ECO:0000313" key="2">
    <source>
        <dbReference type="Proteomes" id="UP000694522"/>
    </source>
</evidence>
<protein>
    <submittedName>
        <fullName evidence="1">Uncharacterized protein</fullName>
    </submittedName>
</protein>
<dbReference type="AlphaFoldDB" id="A0A8B9FTQ7"/>
<dbReference type="Pfam" id="PF17653">
    <property type="entry name" value="DUF5522"/>
    <property type="match status" value="1"/>
</dbReference>
<name>A0A8B9FTQ7_9PSIT</name>
<proteinExistence type="predicted"/>
<sequence length="124" mass="13209">ENVQSEWSAVAPLCPAESLMPCPTVPPLRWGLGVGPVLSRCTDSEGGLGTAYNALRSLKTPQSWGWLFGCRAGQQTSVDPLTGSLVLTEGAHLQKGKCGDSACRLVIGNPSSVFHRDFKRVKDV</sequence>
<dbReference type="Proteomes" id="UP000694522">
    <property type="component" value="Unplaced"/>
</dbReference>
<reference evidence="1" key="1">
    <citation type="submission" date="2025-08" db="UniProtKB">
        <authorList>
            <consortium name="Ensembl"/>
        </authorList>
    </citation>
    <scope>IDENTIFICATION</scope>
</reference>
<dbReference type="Ensembl" id="ENSACOT00000013313.1">
    <property type="protein sequence ID" value="ENSACOP00000012861.1"/>
    <property type="gene ID" value="ENSACOG00000008934.1"/>
</dbReference>
<reference evidence="1" key="2">
    <citation type="submission" date="2025-09" db="UniProtKB">
        <authorList>
            <consortium name="Ensembl"/>
        </authorList>
    </citation>
    <scope>IDENTIFICATION</scope>
</reference>
<organism evidence="1 2">
    <name type="scientific">Amazona collaria</name>
    <name type="common">yellow-billed parrot</name>
    <dbReference type="NCBI Taxonomy" id="241587"/>
    <lineage>
        <taxon>Eukaryota</taxon>
        <taxon>Metazoa</taxon>
        <taxon>Chordata</taxon>
        <taxon>Craniata</taxon>
        <taxon>Vertebrata</taxon>
        <taxon>Euteleostomi</taxon>
        <taxon>Archelosauria</taxon>
        <taxon>Archosauria</taxon>
        <taxon>Dinosauria</taxon>
        <taxon>Saurischia</taxon>
        <taxon>Theropoda</taxon>
        <taxon>Coelurosauria</taxon>
        <taxon>Aves</taxon>
        <taxon>Neognathae</taxon>
        <taxon>Neoaves</taxon>
        <taxon>Telluraves</taxon>
        <taxon>Australaves</taxon>
        <taxon>Psittaciformes</taxon>
        <taxon>Psittacidae</taxon>
        <taxon>Amazona</taxon>
    </lineage>
</organism>
<dbReference type="InterPro" id="IPR040807">
    <property type="entry name" value="DUF5522"/>
</dbReference>